<dbReference type="Proteomes" id="UP001177003">
    <property type="component" value="Chromosome 7"/>
</dbReference>
<dbReference type="SUPFAM" id="SSF54403">
    <property type="entry name" value="Cystatin/monellin"/>
    <property type="match status" value="1"/>
</dbReference>
<evidence type="ECO:0000313" key="5">
    <source>
        <dbReference type="EMBL" id="CAI9292468.1"/>
    </source>
</evidence>
<sequence length="121" mass="13495">MAQNFKSFLMVKLAFFVAITLYGVSASRPITTSDAVNGVGAWDLEKNYLEKLGQYAVAAHNLGSKHQLTFQKVITWDPLTHEHSHKLTIAATDHGVTHTYEAVVAYKPLLQFTKLISFKLC</sequence>
<proteinExistence type="predicted"/>
<organism evidence="5 6">
    <name type="scientific">Lactuca saligna</name>
    <name type="common">Willowleaf lettuce</name>
    <dbReference type="NCBI Taxonomy" id="75948"/>
    <lineage>
        <taxon>Eukaryota</taxon>
        <taxon>Viridiplantae</taxon>
        <taxon>Streptophyta</taxon>
        <taxon>Embryophyta</taxon>
        <taxon>Tracheophyta</taxon>
        <taxon>Spermatophyta</taxon>
        <taxon>Magnoliopsida</taxon>
        <taxon>eudicotyledons</taxon>
        <taxon>Gunneridae</taxon>
        <taxon>Pentapetalae</taxon>
        <taxon>asterids</taxon>
        <taxon>campanulids</taxon>
        <taxon>Asterales</taxon>
        <taxon>Asteraceae</taxon>
        <taxon>Cichorioideae</taxon>
        <taxon>Cichorieae</taxon>
        <taxon>Lactucinae</taxon>
        <taxon>Lactuca</taxon>
    </lineage>
</organism>
<keyword evidence="2" id="KW-0789">Thiol protease inhibitor</keyword>
<dbReference type="Pfam" id="PF16845">
    <property type="entry name" value="SQAPI"/>
    <property type="match status" value="1"/>
</dbReference>
<evidence type="ECO:0000259" key="4">
    <source>
        <dbReference type="Pfam" id="PF16845"/>
    </source>
</evidence>
<reference evidence="5" key="1">
    <citation type="submission" date="2023-04" db="EMBL/GenBank/DDBJ databases">
        <authorList>
            <person name="Vijverberg K."/>
            <person name="Xiong W."/>
            <person name="Schranz E."/>
        </authorList>
    </citation>
    <scope>NUCLEOTIDE SEQUENCE</scope>
</reference>
<keyword evidence="3" id="KW-0732">Signal</keyword>
<keyword evidence="1" id="KW-0646">Protease inhibitor</keyword>
<dbReference type="GO" id="GO:0004869">
    <property type="term" value="F:cysteine-type endopeptidase inhibitor activity"/>
    <property type="evidence" value="ECO:0007669"/>
    <property type="project" value="UniProtKB-KW"/>
</dbReference>
<evidence type="ECO:0000256" key="1">
    <source>
        <dbReference type="ARBA" id="ARBA00022690"/>
    </source>
</evidence>
<protein>
    <recommendedName>
        <fullName evidence="4">Cystatin domain-containing protein</fullName>
    </recommendedName>
</protein>
<evidence type="ECO:0000256" key="3">
    <source>
        <dbReference type="SAM" id="SignalP"/>
    </source>
</evidence>
<dbReference type="PANTHER" id="PTHR47364:SF2">
    <property type="entry name" value="CYSTEINE PROTEINASE INHIBITOR 5"/>
    <property type="match status" value="1"/>
</dbReference>
<evidence type="ECO:0000313" key="6">
    <source>
        <dbReference type="Proteomes" id="UP001177003"/>
    </source>
</evidence>
<dbReference type="EMBL" id="OX465083">
    <property type="protein sequence ID" value="CAI9292468.1"/>
    <property type="molecule type" value="Genomic_DNA"/>
</dbReference>
<dbReference type="AlphaFoldDB" id="A0AA36EDS3"/>
<keyword evidence="6" id="KW-1185">Reference proteome</keyword>
<dbReference type="InterPro" id="IPR046350">
    <property type="entry name" value="Cystatin_sf"/>
</dbReference>
<evidence type="ECO:0000256" key="2">
    <source>
        <dbReference type="ARBA" id="ARBA00022704"/>
    </source>
</evidence>
<accession>A0AA36EDS3</accession>
<dbReference type="InterPro" id="IPR000010">
    <property type="entry name" value="Cystatin_dom"/>
</dbReference>
<dbReference type="Gene3D" id="3.10.450.10">
    <property type="match status" value="1"/>
</dbReference>
<feature type="domain" description="Cystatin" evidence="4">
    <location>
        <begin position="43"/>
        <end position="120"/>
    </location>
</feature>
<dbReference type="PANTHER" id="PTHR47364">
    <property type="entry name" value="CYSTEINE PROTEINASE INHIBITOR 5"/>
    <property type="match status" value="1"/>
</dbReference>
<name>A0AA36EDS3_LACSI</name>
<gene>
    <name evidence="5" type="ORF">LSALG_LOCUS31538</name>
</gene>
<feature type="signal peptide" evidence="3">
    <location>
        <begin position="1"/>
        <end position="26"/>
    </location>
</feature>
<feature type="chain" id="PRO_5041461634" description="Cystatin domain-containing protein" evidence="3">
    <location>
        <begin position="27"/>
        <end position="121"/>
    </location>
</feature>